<evidence type="ECO:0000313" key="2">
    <source>
        <dbReference type="Proteomes" id="UP000308600"/>
    </source>
</evidence>
<organism evidence="1 2">
    <name type="scientific">Pluteus cervinus</name>
    <dbReference type="NCBI Taxonomy" id="181527"/>
    <lineage>
        <taxon>Eukaryota</taxon>
        <taxon>Fungi</taxon>
        <taxon>Dikarya</taxon>
        <taxon>Basidiomycota</taxon>
        <taxon>Agaricomycotina</taxon>
        <taxon>Agaricomycetes</taxon>
        <taxon>Agaricomycetidae</taxon>
        <taxon>Agaricales</taxon>
        <taxon>Pluteineae</taxon>
        <taxon>Pluteaceae</taxon>
        <taxon>Pluteus</taxon>
    </lineage>
</organism>
<sequence>MPKVKEFIIESPWVRTGCTLGEGPIYDPDTSTLHFVDISEKKVFHLDTETLRLDVEQFDEPVSCLALRRNSEGLACAAAQGFGILGGDSSLSYLNKPLSPADAPHTRFNDGACDSQGRFFAGTVFSEQHGVTGKLYCYDPALGTCEVVDPGPFTDSNGLGWSPDEKTFYFTDSLVNKIYAYDYEDGQLSNRRVVIDAVELGFPSQTFCDGLCIDSEGFIWSARWGGSRIVRFATDGTVDAQIVFPTALNITSCCFGGPENDKLFVTTAHCGALGGDATRQEQYPDSGHLFLVDFLGQFRGGDRHRFSG</sequence>
<dbReference type="EMBL" id="ML208259">
    <property type="protein sequence ID" value="TFK77017.1"/>
    <property type="molecule type" value="Genomic_DNA"/>
</dbReference>
<protein>
    <submittedName>
        <fullName evidence="1">Regucalcin</fullName>
    </submittedName>
</protein>
<dbReference type="Proteomes" id="UP000308600">
    <property type="component" value="Unassembled WGS sequence"/>
</dbReference>
<proteinExistence type="predicted"/>
<evidence type="ECO:0000313" key="1">
    <source>
        <dbReference type="EMBL" id="TFK77017.1"/>
    </source>
</evidence>
<keyword evidence="2" id="KW-1185">Reference proteome</keyword>
<name>A0ACD3BIT3_9AGAR</name>
<gene>
    <name evidence="1" type="ORF">BDN72DRAFT_22943</name>
</gene>
<reference evidence="1 2" key="1">
    <citation type="journal article" date="2019" name="Nat. Ecol. Evol.">
        <title>Megaphylogeny resolves global patterns of mushroom evolution.</title>
        <authorList>
            <person name="Varga T."/>
            <person name="Krizsan K."/>
            <person name="Foldi C."/>
            <person name="Dima B."/>
            <person name="Sanchez-Garcia M."/>
            <person name="Sanchez-Ramirez S."/>
            <person name="Szollosi G.J."/>
            <person name="Szarkandi J.G."/>
            <person name="Papp V."/>
            <person name="Albert L."/>
            <person name="Andreopoulos W."/>
            <person name="Angelini C."/>
            <person name="Antonin V."/>
            <person name="Barry K.W."/>
            <person name="Bougher N.L."/>
            <person name="Buchanan P."/>
            <person name="Buyck B."/>
            <person name="Bense V."/>
            <person name="Catcheside P."/>
            <person name="Chovatia M."/>
            <person name="Cooper J."/>
            <person name="Damon W."/>
            <person name="Desjardin D."/>
            <person name="Finy P."/>
            <person name="Geml J."/>
            <person name="Haridas S."/>
            <person name="Hughes K."/>
            <person name="Justo A."/>
            <person name="Karasinski D."/>
            <person name="Kautmanova I."/>
            <person name="Kiss B."/>
            <person name="Kocsube S."/>
            <person name="Kotiranta H."/>
            <person name="LaButti K.M."/>
            <person name="Lechner B.E."/>
            <person name="Liimatainen K."/>
            <person name="Lipzen A."/>
            <person name="Lukacs Z."/>
            <person name="Mihaltcheva S."/>
            <person name="Morgado L.N."/>
            <person name="Niskanen T."/>
            <person name="Noordeloos M.E."/>
            <person name="Ohm R.A."/>
            <person name="Ortiz-Santana B."/>
            <person name="Ovrebo C."/>
            <person name="Racz N."/>
            <person name="Riley R."/>
            <person name="Savchenko A."/>
            <person name="Shiryaev A."/>
            <person name="Soop K."/>
            <person name="Spirin V."/>
            <person name="Szebenyi C."/>
            <person name="Tomsovsky M."/>
            <person name="Tulloss R.E."/>
            <person name="Uehling J."/>
            <person name="Grigoriev I.V."/>
            <person name="Vagvolgyi C."/>
            <person name="Papp T."/>
            <person name="Martin F.M."/>
            <person name="Miettinen O."/>
            <person name="Hibbett D.S."/>
            <person name="Nagy L.G."/>
        </authorList>
    </citation>
    <scope>NUCLEOTIDE SEQUENCE [LARGE SCALE GENOMIC DNA]</scope>
    <source>
        <strain evidence="1 2">NL-1719</strain>
    </source>
</reference>
<accession>A0ACD3BIT3</accession>